<accession>A0A699JJB3</accession>
<sequence length="437" mass="47526">MRIILQRYATDEAAQHHSLSPAVINAHLDKEAAALVGAVVEVDTALNVPGLGQWVGRRQVWLLVMLLAGLSWLLPRAAHATHLRAGDIQAKVDTTPTHNPNRIFFKLTLYRDSSPGNAEQKEATLFFGDGKRSDIIPQTSEVTIAPQTTRIIFYFEHTYPGSGNYIASFIEANRPRGVVNMTASDTQTFYLSTTITIDPGLGANHLPVLRAPAIDRAAVGQVFLHNPAAYDADGDSLAFRRMYSQRSLTYPGTVTALPANYTPDHVICDGFRYPNNQAYNVPPQRPVQVSFKDNNGVELAQIGDTAIFQMNARTGQIVWNAPLRVGTYNVALIVEEWRKNALGYIKIGEVLRDMQIIVVAAVNVRPTITIPQDTCVVAGTVLSKSVTAVDVDGSGPNSPATAVQLTAYGGPLPPATFTQSTQGPPRAVGRFRWATQC</sequence>
<proteinExistence type="predicted"/>
<dbReference type="AlphaFoldDB" id="A0A699JJB3"/>
<feature type="non-terminal residue" evidence="1">
    <location>
        <position position="437"/>
    </location>
</feature>
<evidence type="ECO:0000313" key="1">
    <source>
        <dbReference type="EMBL" id="GFA41366.1"/>
    </source>
</evidence>
<gene>
    <name evidence="1" type="ORF">Tci_613338</name>
</gene>
<protein>
    <submittedName>
        <fullName evidence="1">Uncharacterized protein</fullName>
    </submittedName>
</protein>
<organism evidence="1">
    <name type="scientific">Tanacetum cinerariifolium</name>
    <name type="common">Dalmatian daisy</name>
    <name type="synonym">Chrysanthemum cinerariifolium</name>
    <dbReference type="NCBI Taxonomy" id="118510"/>
    <lineage>
        <taxon>Eukaryota</taxon>
        <taxon>Viridiplantae</taxon>
        <taxon>Streptophyta</taxon>
        <taxon>Embryophyta</taxon>
        <taxon>Tracheophyta</taxon>
        <taxon>Spermatophyta</taxon>
        <taxon>Magnoliopsida</taxon>
        <taxon>eudicotyledons</taxon>
        <taxon>Gunneridae</taxon>
        <taxon>Pentapetalae</taxon>
        <taxon>asterids</taxon>
        <taxon>campanulids</taxon>
        <taxon>Asterales</taxon>
        <taxon>Asteraceae</taxon>
        <taxon>Asteroideae</taxon>
        <taxon>Anthemideae</taxon>
        <taxon>Anthemidinae</taxon>
        <taxon>Tanacetum</taxon>
    </lineage>
</organism>
<name>A0A699JJB3_TANCI</name>
<dbReference type="EMBL" id="BKCJ010419707">
    <property type="protein sequence ID" value="GFA41366.1"/>
    <property type="molecule type" value="Genomic_DNA"/>
</dbReference>
<comment type="caution">
    <text evidence="1">The sequence shown here is derived from an EMBL/GenBank/DDBJ whole genome shotgun (WGS) entry which is preliminary data.</text>
</comment>
<reference evidence="1" key="1">
    <citation type="journal article" date="2019" name="Sci. Rep.">
        <title>Draft genome of Tanacetum cinerariifolium, the natural source of mosquito coil.</title>
        <authorList>
            <person name="Yamashiro T."/>
            <person name="Shiraishi A."/>
            <person name="Satake H."/>
            <person name="Nakayama K."/>
        </authorList>
    </citation>
    <scope>NUCLEOTIDE SEQUENCE</scope>
</reference>